<dbReference type="CAZy" id="GH18">
    <property type="family name" value="Glycoside Hydrolase Family 18"/>
</dbReference>
<evidence type="ECO:0000313" key="6">
    <source>
        <dbReference type="EMBL" id="ACI65060.1"/>
    </source>
</evidence>
<dbReference type="GeneID" id="7450609"/>
<dbReference type="Pfam" id="PF00704">
    <property type="entry name" value="Glyco_hydro_18"/>
    <property type="match status" value="1"/>
</dbReference>
<dbReference type="eggNOG" id="KOG2806">
    <property type="taxonomic scope" value="Eukaryota"/>
</dbReference>
<dbReference type="KEGG" id="tps:THAPS_263297"/>
<protein>
    <recommendedName>
        <fullName evidence="5">GH18 domain-containing protein</fullName>
    </recommendedName>
</protein>
<dbReference type="RefSeq" id="XP_002296343.1">
    <property type="nucleotide sequence ID" value="XM_002296307.1"/>
</dbReference>
<dbReference type="SUPFAM" id="SSF54556">
    <property type="entry name" value="Chitinase insertion domain"/>
    <property type="match status" value="1"/>
</dbReference>
<dbReference type="OMA" id="NPMTYDF"/>
<sequence length="344" mass="38490">VGYWQSWSVRNDTCNPFTPEHIDASSYTHIVYSFAAISDSGTLEAWDFEEDIKGGLYQDFLAVKDRYPDVKLILAVGGWTHNDPDNERLYRFSNTASTATGRMKFAQSSVAFLRKYGFDGLDLDWEYPGDETRGGNATLDRDNYVLLCNELRQYFDEAPEKYELSVAIPASLWYLEMGGFDLENLAKSADYFNVMAYDLHGVWDDPPIVGAHSDIGLINSAIEYMLTNQSVPASQLVLGMPAYGRSYTMANDTCLSLGCPFHEDSNETAIGGCLDTTGFIPYVEIFHWEKDAEYESISVDAASYSAVMVKDGDQLISYDNKETFKSKVDYAAKKCLGGTMVWAI</sequence>
<dbReference type="PANTHER" id="PTHR11177:SF333">
    <property type="entry name" value="CHITINASE"/>
    <property type="match status" value="1"/>
</dbReference>
<dbReference type="GO" id="GO:0004553">
    <property type="term" value="F:hydrolase activity, hydrolyzing O-glycosyl compounds"/>
    <property type="evidence" value="ECO:0007669"/>
    <property type="project" value="InterPro"/>
</dbReference>
<feature type="non-terminal residue" evidence="6">
    <location>
        <position position="344"/>
    </location>
</feature>
<feature type="domain" description="GH18" evidence="5">
    <location>
        <begin position="1"/>
        <end position="344"/>
    </location>
</feature>
<keyword evidence="7" id="KW-1185">Reference proteome</keyword>
<dbReference type="PANTHER" id="PTHR11177">
    <property type="entry name" value="CHITINASE"/>
    <property type="match status" value="1"/>
</dbReference>
<comment type="similarity">
    <text evidence="4">Belongs to the glycosyl hydrolase 18 family.</text>
</comment>
<dbReference type="InParanoid" id="B5YNX4"/>
<evidence type="ECO:0000256" key="4">
    <source>
        <dbReference type="RuleBase" id="RU004453"/>
    </source>
</evidence>
<evidence type="ECO:0000256" key="3">
    <source>
        <dbReference type="RuleBase" id="RU000489"/>
    </source>
</evidence>
<dbReference type="SMART" id="SM00636">
    <property type="entry name" value="Glyco_18"/>
    <property type="match status" value="1"/>
</dbReference>
<dbReference type="HOGENOM" id="CLU_002833_2_3_1"/>
<gene>
    <name evidence="6" type="ORF">THAPS_263297</name>
</gene>
<accession>B5YNX4</accession>
<organism evidence="6 7">
    <name type="scientific">Thalassiosira pseudonana</name>
    <name type="common">Marine diatom</name>
    <name type="synonym">Cyclotella nana</name>
    <dbReference type="NCBI Taxonomy" id="35128"/>
    <lineage>
        <taxon>Eukaryota</taxon>
        <taxon>Sar</taxon>
        <taxon>Stramenopiles</taxon>
        <taxon>Ochrophyta</taxon>
        <taxon>Bacillariophyta</taxon>
        <taxon>Coscinodiscophyceae</taxon>
        <taxon>Thalassiosirophycidae</taxon>
        <taxon>Thalassiosirales</taxon>
        <taxon>Thalassiosiraceae</taxon>
        <taxon>Thalassiosira</taxon>
    </lineage>
</organism>
<dbReference type="GO" id="GO:0008061">
    <property type="term" value="F:chitin binding"/>
    <property type="evidence" value="ECO:0007669"/>
    <property type="project" value="InterPro"/>
</dbReference>
<proteinExistence type="inferred from homology"/>
<dbReference type="InterPro" id="IPR001579">
    <property type="entry name" value="Glyco_hydro_18_chit_AS"/>
</dbReference>
<evidence type="ECO:0000313" key="7">
    <source>
        <dbReference type="Proteomes" id="UP000001449"/>
    </source>
</evidence>
<name>B5YNX4_THAPS</name>
<reference evidence="6 7" key="2">
    <citation type="journal article" date="2008" name="Nature">
        <title>The Phaeodactylum genome reveals the evolutionary history of diatom genomes.</title>
        <authorList>
            <person name="Bowler C."/>
            <person name="Allen A.E."/>
            <person name="Badger J.H."/>
            <person name="Grimwood J."/>
            <person name="Jabbari K."/>
            <person name="Kuo A."/>
            <person name="Maheswari U."/>
            <person name="Martens C."/>
            <person name="Maumus F."/>
            <person name="Otillar R.P."/>
            <person name="Rayko E."/>
            <person name="Salamov A."/>
            <person name="Vandepoele K."/>
            <person name="Beszteri B."/>
            <person name="Gruber A."/>
            <person name="Heijde M."/>
            <person name="Katinka M."/>
            <person name="Mock T."/>
            <person name="Valentin K."/>
            <person name="Verret F."/>
            <person name="Berges J.A."/>
            <person name="Brownlee C."/>
            <person name="Cadoret J.P."/>
            <person name="Chiovitti A."/>
            <person name="Choi C.J."/>
            <person name="Coesel S."/>
            <person name="De Martino A."/>
            <person name="Detter J.C."/>
            <person name="Durkin C."/>
            <person name="Falciatore A."/>
            <person name="Fournet J."/>
            <person name="Haruta M."/>
            <person name="Huysman M.J."/>
            <person name="Jenkins B.D."/>
            <person name="Jiroutova K."/>
            <person name="Jorgensen R.E."/>
            <person name="Joubert Y."/>
            <person name="Kaplan A."/>
            <person name="Kroger N."/>
            <person name="Kroth P.G."/>
            <person name="La Roche J."/>
            <person name="Lindquist E."/>
            <person name="Lommer M."/>
            <person name="Martin-Jezequel V."/>
            <person name="Lopez P.J."/>
            <person name="Lucas S."/>
            <person name="Mangogna M."/>
            <person name="McGinnis K."/>
            <person name="Medlin L.K."/>
            <person name="Montsant A."/>
            <person name="Oudot-Le Secq M.P."/>
            <person name="Napoli C."/>
            <person name="Obornik M."/>
            <person name="Parker M.S."/>
            <person name="Petit J.L."/>
            <person name="Porcel B.M."/>
            <person name="Poulsen N."/>
            <person name="Robison M."/>
            <person name="Rychlewski L."/>
            <person name="Rynearson T.A."/>
            <person name="Schmutz J."/>
            <person name="Shapiro H."/>
            <person name="Siaut M."/>
            <person name="Stanley M."/>
            <person name="Sussman M.R."/>
            <person name="Taylor A.R."/>
            <person name="Vardi A."/>
            <person name="von Dassow P."/>
            <person name="Vyverman W."/>
            <person name="Willis A."/>
            <person name="Wyrwicz L.S."/>
            <person name="Rokhsar D.S."/>
            <person name="Weissenbach J."/>
            <person name="Armbrust E.V."/>
            <person name="Green B.R."/>
            <person name="Van de Peer Y."/>
            <person name="Grigoriev I.V."/>
        </authorList>
    </citation>
    <scope>NUCLEOTIDE SEQUENCE [LARGE SCALE GENOMIC DNA]</scope>
    <source>
        <strain evidence="6 7">CCMP1335</strain>
    </source>
</reference>
<dbReference type="InterPro" id="IPR050314">
    <property type="entry name" value="Glycosyl_Hydrlase_18"/>
</dbReference>
<dbReference type="SUPFAM" id="SSF51445">
    <property type="entry name" value="(Trans)glycosidases"/>
    <property type="match status" value="1"/>
</dbReference>
<dbReference type="Proteomes" id="UP000001449">
    <property type="component" value="Chromosome 7"/>
</dbReference>
<dbReference type="InterPro" id="IPR001223">
    <property type="entry name" value="Glyco_hydro18_cat"/>
</dbReference>
<keyword evidence="2 3" id="KW-0326">Glycosidase</keyword>
<keyword evidence="1 3" id="KW-0378">Hydrolase</keyword>
<dbReference type="EMBL" id="CP001160">
    <property type="protein sequence ID" value="ACI65060.1"/>
    <property type="molecule type" value="Genomic_DNA"/>
</dbReference>
<dbReference type="PROSITE" id="PS51910">
    <property type="entry name" value="GH18_2"/>
    <property type="match status" value="1"/>
</dbReference>
<dbReference type="InterPro" id="IPR029070">
    <property type="entry name" value="Chitinase_insertion_sf"/>
</dbReference>
<dbReference type="InterPro" id="IPR011583">
    <property type="entry name" value="Chitinase_II/V-like_cat"/>
</dbReference>
<feature type="non-terminal residue" evidence="6">
    <location>
        <position position="1"/>
    </location>
</feature>
<dbReference type="Gene3D" id="3.20.20.80">
    <property type="entry name" value="Glycosidases"/>
    <property type="match status" value="1"/>
</dbReference>
<evidence type="ECO:0000256" key="2">
    <source>
        <dbReference type="ARBA" id="ARBA00023295"/>
    </source>
</evidence>
<dbReference type="PaxDb" id="35128-Thaps263297"/>
<reference evidence="6 7" key="1">
    <citation type="journal article" date="2004" name="Science">
        <title>The genome of the diatom Thalassiosira pseudonana: ecology, evolution, and metabolism.</title>
        <authorList>
            <person name="Armbrust E.V."/>
            <person name="Berges J.A."/>
            <person name="Bowler C."/>
            <person name="Green B.R."/>
            <person name="Martinez D."/>
            <person name="Putnam N.H."/>
            <person name="Zhou S."/>
            <person name="Allen A.E."/>
            <person name="Apt K.E."/>
            <person name="Bechner M."/>
            <person name="Brzezinski M.A."/>
            <person name="Chaal B.K."/>
            <person name="Chiovitti A."/>
            <person name="Davis A.K."/>
            <person name="Demarest M.S."/>
            <person name="Detter J.C."/>
            <person name="Glavina T."/>
            <person name="Goodstein D."/>
            <person name="Hadi M.Z."/>
            <person name="Hellsten U."/>
            <person name="Hildebrand M."/>
            <person name="Jenkins B.D."/>
            <person name="Jurka J."/>
            <person name="Kapitonov V.V."/>
            <person name="Kroger N."/>
            <person name="Lau W.W."/>
            <person name="Lane T.W."/>
            <person name="Larimer F.W."/>
            <person name="Lippmeier J.C."/>
            <person name="Lucas S."/>
            <person name="Medina M."/>
            <person name="Montsant A."/>
            <person name="Obornik M."/>
            <person name="Parker M.S."/>
            <person name="Palenik B."/>
            <person name="Pazour G.J."/>
            <person name="Richardson P.M."/>
            <person name="Rynearson T.A."/>
            <person name="Saito M.A."/>
            <person name="Schwartz D.C."/>
            <person name="Thamatrakoln K."/>
            <person name="Valentin K."/>
            <person name="Vardi A."/>
            <person name="Wilkerson F.P."/>
            <person name="Rokhsar D.S."/>
        </authorList>
    </citation>
    <scope>NUCLEOTIDE SEQUENCE [LARGE SCALE GENOMIC DNA]</scope>
    <source>
        <strain evidence="6 7">CCMP1335</strain>
    </source>
</reference>
<evidence type="ECO:0000259" key="5">
    <source>
        <dbReference type="PROSITE" id="PS51910"/>
    </source>
</evidence>
<dbReference type="GO" id="GO:0005975">
    <property type="term" value="P:carbohydrate metabolic process"/>
    <property type="evidence" value="ECO:0007669"/>
    <property type="project" value="InterPro"/>
</dbReference>
<dbReference type="PROSITE" id="PS01095">
    <property type="entry name" value="GH18_1"/>
    <property type="match status" value="1"/>
</dbReference>
<evidence type="ECO:0000256" key="1">
    <source>
        <dbReference type="ARBA" id="ARBA00022801"/>
    </source>
</evidence>
<dbReference type="InterPro" id="IPR017853">
    <property type="entry name" value="GH"/>
</dbReference>
<dbReference type="Gene3D" id="3.10.50.10">
    <property type="match status" value="1"/>
</dbReference>
<dbReference type="AlphaFoldDB" id="B5YNX4"/>